<evidence type="ECO:0000313" key="5">
    <source>
        <dbReference type="EMBL" id="OWP06126.1"/>
    </source>
</evidence>
<evidence type="ECO:0000313" key="6">
    <source>
        <dbReference type="Proteomes" id="UP000242519"/>
    </source>
</evidence>
<dbReference type="PRINTS" id="PR00092">
    <property type="entry name" value="TYROSINASE"/>
</dbReference>
<evidence type="ECO:0000256" key="1">
    <source>
        <dbReference type="ARBA" id="ARBA00022723"/>
    </source>
</evidence>
<evidence type="ECO:0000259" key="3">
    <source>
        <dbReference type="PROSITE" id="PS00497"/>
    </source>
</evidence>
<dbReference type="InterPro" id="IPR002227">
    <property type="entry name" value="Tyrosinase_Cu-bd"/>
</dbReference>
<name>A0A218ZG40_9HELO</name>
<keyword evidence="2" id="KW-0732">Signal</keyword>
<dbReference type="InterPro" id="IPR050316">
    <property type="entry name" value="Tyrosinase/Hemocyanin"/>
</dbReference>
<reference evidence="5 6" key="1">
    <citation type="submission" date="2017-04" db="EMBL/GenBank/DDBJ databases">
        <title>Draft genome sequence of Marssonina coronaria NL1: causal agent of apple blotch.</title>
        <authorList>
            <person name="Cheng Q."/>
        </authorList>
    </citation>
    <scope>NUCLEOTIDE SEQUENCE [LARGE SCALE GENOMIC DNA]</scope>
    <source>
        <strain evidence="5 6">NL1</strain>
    </source>
</reference>
<evidence type="ECO:0000256" key="2">
    <source>
        <dbReference type="SAM" id="SignalP"/>
    </source>
</evidence>
<dbReference type="GO" id="GO:0016491">
    <property type="term" value="F:oxidoreductase activity"/>
    <property type="evidence" value="ECO:0007669"/>
    <property type="project" value="InterPro"/>
</dbReference>
<dbReference type="AlphaFoldDB" id="A0A218ZG40"/>
<dbReference type="PROSITE" id="PS00497">
    <property type="entry name" value="TYROSINASE_1"/>
    <property type="match status" value="1"/>
</dbReference>
<keyword evidence="6" id="KW-1185">Reference proteome</keyword>
<dbReference type="InParanoid" id="A0A218ZG40"/>
<comment type="caution">
    <text evidence="5">The sequence shown here is derived from an EMBL/GenBank/DDBJ whole genome shotgun (WGS) entry which is preliminary data.</text>
</comment>
<feature type="domain" description="Tyrosinase copper-binding" evidence="4">
    <location>
        <begin position="282"/>
        <end position="293"/>
    </location>
</feature>
<dbReference type="Gene3D" id="1.10.1280.10">
    <property type="entry name" value="Di-copper center containing domain from catechol oxidase"/>
    <property type="match status" value="1"/>
</dbReference>
<sequence length="360" mass="39801">MRISLLLLAASVASAGTLRQRADPASQFSSFHLLSISDARDRKDLDGKNFEQPNSVTSGLSNAAAIDTPQSRACRASPNVRYEWRDYSQSDRLALMKAIKCLLDTPPSGNFPPSANRYEDYARLHQLYTPNVHGNSKFLVWHRVFLFHFEQELRRTCRFDRAFVWWDETKDAGAFAKSDLFTQPYYGNLLPPQANGQGWCINSGAFGGITINIGPGNTNTPHCLTRAVNEQLTAECNAGYVQLCNGRGTYAEYLSCINGGPHAYGHNGIGAVMSDMSSSPSDPIFYQHHAFVDRCFRVWQNADPERTVTINGNDAFGTPVTMDTGLFFGGLAPDVKVSDVMDTLSGTVIGGVPFCYRYNY</sequence>
<protein>
    <recommendedName>
        <fullName evidence="3 4">Tyrosinase copper-binding domain-containing protein</fullName>
    </recommendedName>
</protein>
<dbReference type="OrthoDB" id="6132182at2759"/>
<gene>
    <name evidence="5" type="ORF">B2J93_7810</name>
</gene>
<dbReference type="PANTHER" id="PTHR11474">
    <property type="entry name" value="TYROSINASE FAMILY MEMBER"/>
    <property type="match status" value="1"/>
</dbReference>
<dbReference type="PROSITE" id="PS00498">
    <property type="entry name" value="TYROSINASE_2"/>
    <property type="match status" value="1"/>
</dbReference>
<dbReference type="PANTHER" id="PTHR11474:SF116">
    <property type="entry name" value="TYROSINASE"/>
    <property type="match status" value="1"/>
</dbReference>
<feature type="signal peptide" evidence="2">
    <location>
        <begin position="1"/>
        <end position="15"/>
    </location>
</feature>
<feature type="domain" description="Tyrosinase copper-binding" evidence="3">
    <location>
        <begin position="133"/>
        <end position="150"/>
    </location>
</feature>
<organism evidence="5 6">
    <name type="scientific">Diplocarpon coronariae</name>
    <dbReference type="NCBI Taxonomy" id="2795749"/>
    <lineage>
        <taxon>Eukaryota</taxon>
        <taxon>Fungi</taxon>
        <taxon>Dikarya</taxon>
        <taxon>Ascomycota</taxon>
        <taxon>Pezizomycotina</taxon>
        <taxon>Leotiomycetes</taxon>
        <taxon>Helotiales</taxon>
        <taxon>Drepanopezizaceae</taxon>
        <taxon>Diplocarpon</taxon>
    </lineage>
</organism>
<dbReference type="GO" id="GO:0046872">
    <property type="term" value="F:metal ion binding"/>
    <property type="evidence" value="ECO:0007669"/>
    <property type="project" value="UniProtKB-KW"/>
</dbReference>
<accession>A0A218ZG40</accession>
<dbReference type="EMBL" id="MZNU01000057">
    <property type="protein sequence ID" value="OWP06126.1"/>
    <property type="molecule type" value="Genomic_DNA"/>
</dbReference>
<dbReference type="Pfam" id="PF00264">
    <property type="entry name" value="Tyrosinase"/>
    <property type="match status" value="1"/>
</dbReference>
<dbReference type="InterPro" id="IPR008922">
    <property type="entry name" value="Di-copper_centre_dom_sf"/>
</dbReference>
<keyword evidence="1" id="KW-0479">Metal-binding</keyword>
<dbReference type="STRING" id="503106.A0A218ZG40"/>
<dbReference type="SUPFAM" id="SSF48056">
    <property type="entry name" value="Di-copper centre-containing domain"/>
    <property type="match status" value="1"/>
</dbReference>
<evidence type="ECO:0000259" key="4">
    <source>
        <dbReference type="PROSITE" id="PS00498"/>
    </source>
</evidence>
<feature type="chain" id="PRO_5012465580" description="Tyrosinase copper-binding domain-containing protein" evidence="2">
    <location>
        <begin position="16"/>
        <end position="360"/>
    </location>
</feature>
<dbReference type="Proteomes" id="UP000242519">
    <property type="component" value="Unassembled WGS sequence"/>
</dbReference>
<proteinExistence type="predicted"/>